<dbReference type="PRINTS" id="PR00147">
    <property type="entry name" value="DNAPHOTLYASE"/>
</dbReference>
<evidence type="ECO:0000256" key="6">
    <source>
        <dbReference type="PIRSR" id="PIRSR602081-1"/>
    </source>
</evidence>
<feature type="region of interest" description="Disordered" evidence="8">
    <location>
        <begin position="377"/>
        <end position="396"/>
    </location>
</feature>
<feature type="site" description="Electron transfer via tryptophanyl radical" evidence="7">
    <location>
        <position position="196"/>
    </location>
</feature>
<evidence type="ECO:0000259" key="10">
    <source>
        <dbReference type="Pfam" id="PF12546"/>
    </source>
</evidence>
<evidence type="ECO:0000259" key="9">
    <source>
        <dbReference type="Pfam" id="PF03441"/>
    </source>
</evidence>
<feature type="site" description="Electron transfer via tryptophanyl radical" evidence="7">
    <location>
        <position position="143"/>
    </location>
</feature>
<dbReference type="PROSITE" id="PS00394">
    <property type="entry name" value="DNA_PHOTOLYASES_1_1"/>
    <property type="match status" value="1"/>
</dbReference>
<keyword evidence="3 6" id="KW-0285">Flavoprotein</keyword>
<evidence type="ECO:0000313" key="12">
    <source>
        <dbReference type="Proteomes" id="UP000712281"/>
    </source>
</evidence>
<feature type="domain" description="Cryptochrome/DNA photolyase FAD-binding" evidence="9">
    <location>
        <begin position="109"/>
        <end position="308"/>
    </location>
</feature>
<dbReference type="Gene3D" id="3.40.50.620">
    <property type="entry name" value="HUPs"/>
    <property type="match status" value="1"/>
</dbReference>
<dbReference type="InterPro" id="IPR005101">
    <property type="entry name" value="Cryptochr/Photolyase_FAD-bd"/>
</dbReference>
<dbReference type="GO" id="GO:0009882">
    <property type="term" value="F:blue light photoreceptor activity"/>
    <property type="evidence" value="ECO:0007669"/>
    <property type="project" value="InterPro"/>
</dbReference>
<dbReference type="InterPro" id="IPR018394">
    <property type="entry name" value="DNA_photolyase_1_CS_C"/>
</dbReference>
<gene>
    <name evidence="11" type="ORF">F2Q68_00020725</name>
</gene>
<dbReference type="Gene3D" id="1.25.40.80">
    <property type="match status" value="1"/>
</dbReference>
<protein>
    <recommendedName>
        <fullName evidence="13">Cryptochrome/DNA photolyase FAD-binding domain-containing protein</fullName>
    </recommendedName>
</protein>
<evidence type="ECO:0000256" key="5">
    <source>
        <dbReference type="ARBA" id="ARBA00022991"/>
    </source>
</evidence>
<feature type="site" description="Electron transfer via tryptophanyl radical" evidence="7">
    <location>
        <position position="219"/>
    </location>
</feature>
<dbReference type="Pfam" id="PF03441">
    <property type="entry name" value="FAD_binding_7"/>
    <property type="match status" value="1"/>
</dbReference>
<evidence type="ECO:0000313" key="11">
    <source>
        <dbReference type="EMBL" id="KAF2535222.1"/>
    </source>
</evidence>
<comment type="cofactor">
    <cofactor evidence="6">
        <name>FAD</name>
        <dbReference type="ChEBI" id="CHEBI:57692"/>
    </cofactor>
    <text evidence="6">Binds 1 FAD per subunit.</text>
</comment>
<name>A0A8S9FWY8_BRACR</name>
<feature type="compositionally biased region" description="Polar residues" evidence="8">
    <location>
        <begin position="661"/>
        <end position="671"/>
    </location>
</feature>
<dbReference type="Gene3D" id="1.10.579.10">
    <property type="entry name" value="DNA Cyclobutane Dipyrimidine Photolyase, subunit A, domain 3"/>
    <property type="match status" value="1"/>
</dbReference>
<reference evidence="11" key="1">
    <citation type="submission" date="2019-12" db="EMBL/GenBank/DDBJ databases">
        <title>Genome sequencing and annotation of Brassica cretica.</title>
        <authorList>
            <person name="Studholme D.J."/>
            <person name="Sarris P.F."/>
        </authorList>
    </citation>
    <scope>NUCLEOTIDE SEQUENCE</scope>
    <source>
        <strain evidence="11">PFS-001/15</strain>
        <tissue evidence="11">Leaf</tissue>
    </source>
</reference>
<feature type="region of interest" description="Disordered" evidence="8">
    <location>
        <begin position="582"/>
        <end position="605"/>
    </location>
</feature>
<comment type="similarity">
    <text evidence="2">Belongs to the DNA photolyase class-1 family.</text>
</comment>
<dbReference type="InterPro" id="IPR014729">
    <property type="entry name" value="Rossmann-like_a/b/a_fold"/>
</dbReference>
<dbReference type="GO" id="GO:0005634">
    <property type="term" value="C:nucleus"/>
    <property type="evidence" value="ECO:0007669"/>
    <property type="project" value="TreeGrafter"/>
</dbReference>
<keyword evidence="5" id="KW-0157">Chromophore</keyword>
<dbReference type="InterPro" id="IPR014134">
    <property type="entry name" value="Cryptochrome_pln"/>
</dbReference>
<dbReference type="NCBIfam" id="TIGR02766">
    <property type="entry name" value="crypt_chrom_pln"/>
    <property type="match status" value="1"/>
</dbReference>
<dbReference type="PANTHER" id="PTHR11455:SF50">
    <property type="entry name" value="CRYPTOCHROME-1"/>
    <property type="match status" value="1"/>
</dbReference>
<feature type="domain" description="Cryptochrome C-terminal" evidence="10">
    <location>
        <begin position="338"/>
        <end position="450"/>
    </location>
</feature>
<comment type="caution">
    <text evidence="11">The sequence shown here is derived from an EMBL/GenBank/DDBJ whole genome shotgun (WGS) entry which is preliminary data.</text>
</comment>
<dbReference type="InterPro" id="IPR020978">
    <property type="entry name" value="Cryptochrome_C"/>
</dbReference>
<feature type="binding site" evidence="6">
    <location>
        <begin position="66"/>
        <end position="70"/>
    </location>
    <ligand>
        <name>FAD</name>
        <dbReference type="ChEBI" id="CHEBI:57692"/>
    </ligand>
</feature>
<dbReference type="PROSITE" id="PS00691">
    <property type="entry name" value="DNA_PHOTOLYASES_1_2"/>
    <property type="match status" value="1"/>
</dbReference>
<dbReference type="EMBL" id="QGKW02002228">
    <property type="protein sequence ID" value="KAF2535222.1"/>
    <property type="molecule type" value="Genomic_DNA"/>
</dbReference>
<dbReference type="SUPFAM" id="SSF48173">
    <property type="entry name" value="Cryptochrome/photolyase FAD-binding domain"/>
    <property type="match status" value="1"/>
</dbReference>
<dbReference type="Proteomes" id="UP000712281">
    <property type="component" value="Unassembled WGS sequence"/>
</dbReference>
<evidence type="ECO:0000256" key="3">
    <source>
        <dbReference type="ARBA" id="ARBA00022630"/>
    </source>
</evidence>
<dbReference type="FunFam" id="1.10.579.10:FF:000003">
    <property type="entry name" value="Deoxyribodipyrimidine photo-lyase"/>
    <property type="match status" value="1"/>
</dbReference>
<dbReference type="GO" id="GO:0043153">
    <property type="term" value="P:entrainment of circadian clock by photoperiod"/>
    <property type="evidence" value="ECO:0007669"/>
    <property type="project" value="TreeGrafter"/>
</dbReference>
<keyword evidence="4 6" id="KW-0274">FAD</keyword>
<feature type="binding site" evidence="6">
    <location>
        <begin position="209"/>
        <end position="211"/>
    </location>
    <ligand>
        <name>FAD</name>
        <dbReference type="ChEBI" id="CHEBI:57692"/>
    </ligand>
</feature>
<sequence length="1024" mass="116672">MLAGDVSKCVADTLIFEDESEKGSNALLARAWSPGWSNADKALTTFINGPLIEYSKNRRKADSATTSFLSPHLHFGEVSVRKVFHLLRIKQVVWANEGNQAGEESVNLFLKSIGLREYSRYISFNHPYSHERPLLGHLKFFPWAVDENYFKAWRQGRTGYPLVDAGMRELWATGWLHDRIRVVVSSFFVKVLQLPWRWGMKYFWDTLLDADLESDALGWQYITGTLPDSREFDRIDNPQFEGYKFDPNGEYVRRWLPELSRLPTEWIHHPWNAPESVLQAAGIELGSNYPRPIVGLDEAKARLHEALSQMWQLEAASRAAIENGTEEGLGDSTEFVEAPIEFPRDITMEETEPTRLNPVRRYEDQMVPSITTSLIRPEEDEESSLNLRNSVGDSRAEVPRNMVNTNQAQQQEARAEPVSNQVTAMIPEFNIRIVAENTEESTAESSSSGRRERDGGIVPEWSGYSEQFASEENGIGGGSTTSSYLQNHHEIVNWRRLSQTGYVTRHKERNFIRTVTPVKRGWTSRAKLGRYDRARAKLRHYAATQLGLAILGLLELGISPTALEPRLIPCLRILVPTTSIDSGHQISTDRRHEQSVDSSPDNWENDHYNPAIAAYTRQNLPTEEYDEDYEEERATEYKAIIHEENKLLHHSSWKRNVPSIDATSSPSINTQPHRRNRKQASTDIAAYPSIDTEVERVREGDHSIGSWADDHNHETYAVETVVYAEDELHVLGGFCVGSFRSSIGRLEWMEVFHIQKYGRFSLAEICLFLELEAVPGTDTGVPDTGILSVPKTGTRRSGSCLGYPSGRTAFRELIFWVLRRLEFLPRTQVRDGFSVEDPALVVFLQDISGLYFFSQNFFSHGVPWVSYLLRLVFAACPELMFYYDDRCSSSGVFHRRGNVVRSSVSIIYDEYQKAKTRKRRPFYTPLPRLVRAASSVSGPSFVPPALRGMAFHRDQPVLRPRATTRWELMKEWLEKKVDHWNPEEEYRHYLLWAEGADQMMTGGPVQAATSGSAAGSRYLGDPSF</sequence>
<dbReference type="PANTHER" id="PTHR11455">
    <property type="entry name" value="CRYPTOCHROME"/>
    <property type="match status" value="1"/>
</dbReference>
<dbReference type="GO" id="GO:0032922">
    <property type="term" value="P:circadian regulation of gene expression"/>
    <property type="evidence" value="ECO:0007669"/>
    <property type="project" value="TreeGrafter"/>
</dbReference>
<evidence type="ECO:0000256" key="4">
    <source>
        <dbReference type="ARBA" id="ARBA00022827"/>
    </source>
</evidence>
<dbReference type="InterPro" id="IPR036134">
    <property type="entry name" value="Crypto/Photolyase_FAD-like_sf"/>
</dbReference>
<comment type="cofactor">
    <cofactor evidence="1">
        <name>(6R)-5,10-methylene-5,6,7,8-tetrahydrofolate</name>
        <dbReference type="ChEBI" id="CHEBI:15636"/>
    </cofactor>
</comment>
<dbReference type="GO" id="GO:0005737">
    <property type="term" value="C:cytoplasm"/>
    <property type="evidence" value="ECO:0007669"/>
    <property type="project" value="TreeGrafter"/>
</dbReference>
<accession>A0A8S9FWY8</accession>
<dbReference type="AlphaFoldDB" id="A0A8S9FWY8"/>
<dbReference type="Pfam" id="PF12546">
    <property type="entry name" value="Cryptochrome_C"/>
    <property type="match status" value="1"/>
</dbReference>
<feature type="binding site" evidence="6">
    <location>
        <position position="54"/>
    </location>
    <ligand>
        <name>FAD</name>
        <dbReference type="ChEBI" id="CHEBI:57692"/>
    </ligand>
</feature>
<feature type="binding site" evidence="6">
    <location>
        <position position="109"/>
    </location>
    <ligand>
        <name>FAD</name>
        <dbReference type="ChEBI" id="CHEBI:57692"/>
    </ligand>
</feature>
<evidence type="ECO:0008006" key="13">
    <source>
        <dbReference type="Google" id="ProtNLM"/>
    </source>
</evidence>
<evidence type="ECO:0000256" key="2">
    <source>
        <dbReference type="ARBA" id="ARBA00005862"/>
    </source>
</evidence>
<proteinExistence type="inferred from homology"/>
<evidence type="ECO:0000256" key="8">
    <source>
        <dbReference type="SAM" id="MobiDB-lite"/>
    </source>
</evidence>
<dbReference type="GO" id="GO:0006139">
    <property type="term" value="P:nucleobase-containing compound metabolic process"/>
    <property type="evidence" value="ECO:0007669"/>
    <property type="project" value="UniProtKB-ARBA"/>
</dbReference>
<dbReference type="GO" id="GO:0071949">
    <property type="term" value="F:FAD binding"/>
    <property type="evidence" value="ECO:0007669"/>
    <property type="project" value="TreeGrafter"/>
</dbReference>
<dbReference type="InterPro" id="IPR002081">
    <property type="entry name" value="Cryptochrome/DNA_photolyase_1"/>
</dbReference>
<feature type="region of interest" description="Disordered" evidence="8">
    <location>
        <begin position="660"/>
        <end position="683"/>
    </location>
</feature>
<evidence type="ECO:0000256" key="1">
    <source>
        <dbReference type="ARBA" id="ARBA00001932"/>
    </source>
</evidence>
<evidence type="ECO:0000256" key="7">
    <source>
        <dbReference type="PIRSR" id="PIRSR602081-2"/>
    </source>
</evidence>
<dbReference type="GO" id="GO:0003904">
    <property type="term" value="F:deoxyribodipyrimidine photo-lyase activity"/>
    <property type="evidence" value="ECO:0007669"/>
    <property type="project" value="TreeGrafter"/>
</dbReference>
<feature type="region of interest" description="Disordered" evidence="8">
    <location>
        <begin position="1004"/>
        <end position="1024"/>
    </location>
</feature>
<feature type="region of interest" description="Disordered" evidence="8">
    <location>
        <begin position="436"/>
        <end position="459"/>
    </location>
</feature>
<organism evidence="11 12">
    <name type="scientific">Brassica cretica</name>
    <name type="common">Mustard</name>
    <dbReference type="NCBI Taxonomy" id="69181"/>
    <lineage>
        <taxon>Eukaryota</taxon>
        <taxon>Viridiplantae</taxon>
        <taxon>Streptophyta</taxon>
        <taxon>Embryophyta</taxon>
        <taxon>Tracheophyta</taxon>
        <taxon>Spermatophyta</taxon>
        <taxon>Magnoliopsida</taxon>
        <taxon>eudicotyledons</taxon>
        <taxon>Gunneridae</taxon>
        <taxon>Pentapetalae</taxon>
        <taxon>rosids</taxon>
        <taxon>malvids</taxon>
        <taxon>Brassicales</taxon>
        <taxon>Brassicaceae</taxon>
        <taxon>Brassiceae</taxon>
        <taxon>Brassica</taxon>
    </lineage>
</organism>
<dbReference type="GO" id="GO:0006950">
    <property type="term" value="P:response to stress"/>
    <property type="evidence" value="ECO:0007669"/>
    <property type="project" value="UniProtKB-ARBA"/>
</dbReference>
<dbReference type="GO" id="GO:0003677">
    <property type="term" value="F:DNA binding"/>
    <property type="evidence" value="ECO:0007669"/>
    <property type="project" value="TreeGrafter"/>
</dbReference>